<evidence type="ECO:0000313" key="11">
    <source>
        <dbReference type="Proteomes" id="UP001431926"/>
    </source>
</evidence>
<evidence type="ECO:0000256" key="4">
    <source>
        <dbReference type="ARBA" id="ARBA00023125"/>
    </source>
</evidence>
<dbReference type="Proteomes" id="UP001431926">
    <property type="component" value="Chromosome"/>
</dbReference>
<dbReference type="PROSITE" id="PS51755">
    <property type="entry name" value="OMPR_PHOB"/>
    <property type="match status" value="1"/>
</dbReference>
<dbReference type="InterPro" id="IPR011006">
    <property type="entry name" value="CheY-like_superfamily"/>
</dbReference>
<dbReference type="Pfam" id="PF00486">
    <property type="entry name" value="Trans_reg_C"/>
    <property type="match status" value="1"/>
</dbReference>
<dbReference type="EMBL" id="CP109491">
    <property type="protein sequence ID" value="WUX36104.1"/>
    <property type="molecule type" value="Genomic_DNA"/>
</dbReference>
<dbReference type="InterPro" id="IPR001867">
    <property type="entry name" value="OmpR/PhoB-type_DNA-bd"/>
</dbReference>
<reference evidence="10" key="1">
    <citation type="submission" date="2022-10" db="EMBL/GenBank/DDBJ databases">
        <title>The complete genomes of actinobacterial strains from the NBC collection.</title>
        <authorList>
            <person name="Joergensen T.S."/>
            <person name="Alvarez Arevalo M."/>
            <person name="Sterndorff E.B."/>
            <person name="Faurdal D."/>
            <person name="Vuksanovic O."/>
            <person name="Mourched A.-S."/>
            <person name="Charusanti P."/>
            <person name="Shaw S."/>
            <person name="Blin K."/>
            <person name="Weber T."/>
        </authorList>
    </citation>
    <scope>NUCLEOTIDE SEQUENCE</scope>
    <source>
        <strain evidence="10">NBC_01436</strain>
    </source>
</reference>
<sequence length="252" mass="27907">MGIDFPMEGERIPSAAAVHPMCWIERRPMQVLLAESDKQSGEDLRLALLRHGYEMEVADSGASALRSYEEFDLILLDLELPDIDGLEVCRTIRQSSDIPIISFTGQGAEIDRVLSLQAGSDDCIVKPYGLRELIARMNAVMRRASPSVRRDRVMSFGTLCIDGEGRQVYLDDEPVKLTRKEFDLLHLLASQPATVFTREQLMRQIWGVKPGSGSLAGGLTRTIDTHASSIRGKLGSSEWIITVRGVGFRFGG</sequence>
<dbReference type="PANTHER" id="PTHR48111:SF1">
    <property type="entry name" value="TWO-COMPONENT RESPONSE REGULATOR ORR33"/>
    <property type="match status" value="1"/>
</dbReference>
<gene>
    <name evidence="10" type="ORF">OG367_07585</name>
</gene>
<dbReference type="InterPro" id="IPR036388">
    <property type="entry name" value="WH-like_DNA-bd_sf"/>
</dbReference>
<evidence type="ECO:0000256" key="2">
    <source>
        <dbReference type="ARBA" id="ARBA00023012"/>
    </source>
</evidence>
<dbReference type="SMART" id="SM00448">
    <property type="entry name" value="REC"/>
    <property type="match status" value="1"/>
</dbReference>
<keyword evidence="4 7" id="KW-0238">DNA-binding</keyword>
<dbReference type="PANTHER" id="PTHR48111">
    <property type="entry name" value="REGULATOR OF RPOS"/>
    <property type="match status" value="1"/>
</dbReference>
<keyword evidence="1 6" id="KW-0597">Phosphoprotein</keyword>
<dbReference type="InterPro" id="IPR039420">
    <property type="entry name" value="WalR-like"/>
</dbReference>
<evidence type="ECO:0000259" key="9">
    <source>
        <dbReference type="PROSITE" id="PS51755"/>
    </source>
</evidence>
<feature type="domain" description="OmpR/PhoB-type" evidence="9">
    <location>
        <begin position="151"/>
        <end position="252"/>
    </location>
</feature>
<evidence type="ECO:0000313" key="10">
    <source>
        <dbReference type="EMBL" id="WUX36104.1"/>
    </source>
</evidence>
<name>A0ABZ1ZBH2_STRAQ</name>
<accession>A0ABZ1ZBH2</accession>
<protein>
    <submittedName>
        <fullName evidence="10">Response regulator transcription factor</fullName>
    </submittedName>
</protein>
<evidence type="ECO:0000256" key="6">
    <source>
        <dbReference type="PROSITE-ProRule" id="PRU00169"/>
    </source>
</evidence>
<evidence type="ECO:0000256" key="1">
    <source>
        <dbReference type="ARBA" id="ARBA00022553"/>
    </source>
</evidence>
<keyword evidence="3" id="KW-0805">Transcription regulation</keyword>
<keyword evidence="5" id="KW-0804">Transcription</keyword>
<dbReference type="Gene3D" id="3.40.50.2300">
    <property type="match status" value="1"/>
</dbReference>
<keyword evidence="2" id="KW-0902">Two-component regulatory system</keyword>
<dbReference type="Gene3D" id="6.10.250.690">
    <property type="match status" value="1"/>
</dbReference>
<dbReference type="Pfam" id="PF00072">
    <property type="entry name" value="Response_reg"/>
    <property type="match status" value="1"/>
</dbReference>
<dbReference type="Gene3D" id="1.10.10.10">
    <property type="entry name" value="Winged helix-like DNA-binding domain superfamily/Winged helix DNA-binding domain"/>
    <property type="match status" value="1"/>
</dbReference>
<keyword evidence="11" id="KW-1185">Reference proteome</keyword>
<dbReference type="SUPFAM" id="SSF52172">
    <property type="entry name" value="CheY-like"/>
    <property type="match status" value="1"/>
</dbReference>
<dbReference type="CDD" id="cd00383">
    <property type="entry name" value="trans_reg_C"/>
    <property type="match status" value="1"/>
</dbReference>
<evidence type="ECO:0000259" key="8">
    <source>
        <dbReference type="PROSITE" id="PS50110"/>
    </source>
</evidence>
<dbReference type="PROSITE" id="PS50110">
    <property type="entry name" value="RESPONSE_REGULATORY"/>
    <property type="match status" value="1"/>
</dbReference>
<dbReference type="InterPro" id="IPR001789">
    <property type="entry name" value="Sig_transdc_resp-reg_receiver"/>
</dbReference>
<dbReference type="SMART" id="SM00862">
    <property type="entry name" value="Trans_reg_C"/>
    <property type="match status" value="1"/>
</dbReference>
<dbReference type="RefSeq" id="WP_257139397.1">
    <property type="nucleotide sequence ID" value="NZ_CP080029.1"/>
</dbReference>
<proteinExistence type="predicted"/>
<feature type="modified residue" description="4-aspartylphosphate" evidence="6">
    <location>
        <position position="77"/>
    </location>
</feature>
<evidence type="ECO:0000256" key="7">
    <source>
        <dbReference type="PROSITE-ProRule" id="PRU01091"/>
    </source>
</evidence>
<feature type="DNA-binding region" description="OmpR/PhoB-type" evidence="7">
    <location>
        <begin position="151"/>
        <end position="252"/>
    </location>
</feature>
<feature type="domain" description="Response regulatory" evidence="8">
    <location>
        <begin position="30"/>
        <end position="141"/>
    </location>
</feature>
<evidence type="ECO:0000256" key="5">
    <source>
        <dbReference type="ARBA" id="ARBA00023163"/>
    </source>
</evidence>
<evidence type="ECO:0000256" key="3">
    <source>
        <dbReference type="ARBA" id="ARBA00023015"/>
    </source>
</evidence>
<organism evidence="10 11">
    <name type="scientific">Streptomyces anulatus</name>
    <name type="common">Streptomyces chrysomallus</name>
    <dbReference type="NCBI Taxonomy" id="1892"/>
    <lineage>
        <taxon>Bacteria</taxon>
        <taxon>Bacillati</taxon>
        <taxon>Actinomycetota</taxon>
        <taxon>Actinomycetes</taxon>
        <taxon>Kitasatosporales</taxon>
        <taxon>Streptomycetaceae</taxon>
        <taxon>Streptomyces</taxon>
    </lineage>
</organism>